<organism evidence="2 3">
    <name type="scientific">Dioszegia hungarica</name>
    <dbReference type="NCBI Taxonomy" id="4972"/>
    <lineage>
        <taxon>Eukaryota</taxon>
        <taxon>Fungi</taxon>
        <taxon>Dikarya</taxon>
        <taxon>Basidiomycota</taxon>
        <taxon>Agaricomycotina</taxon>
        <taxon>Tremellomycetes</taxon>
        <taxon>Tremellales</taxon>
        <taxon>Bulleribasidiaceae</taxon>
        <taxon>Dioszegia</taxon>
    </lineage>
</organism>
<dbReference type="AlphaFoldDB" id="A0AA38HEW8"/>
<dbReference type="Proteomes" id="UP001164286">
    <property type="component" value="Unassembled WGS sequence"/>
</dbReference>
<feature type="compositionally biased region" description="Low complexity" evidence="1">
    <location>
        <begin position="192"/>
        <end position="206"/>
    </location>
</feature>
<reference evidence="2" key="1">
    <citation type="journal article" date="2022" name="G3 (Bethesda)">
        <title>High quality genome of the basidiomycete yeast Dioszegia hungarica PDD-24b-2 isolated from cloud water.</title>
        <authorList>
            <person name="Jarrige D."/>
            <person name="Haridas S."/>
            <person name="Bleykasten-Grosshans C."/>
            <person name="Joly M."/>
            <person name="Nadalig T."/>
            <person name="Sancelme M."/>
            <person name="Vuilleumier S."/>
            <person name="Grigoriev I.V."/>
            <person name="Amato P."/>
            <person name="Bringel F."/>
        </authorList>
    </citation>
    <scope>NUCLEOTIDE SEQUENCE</scope>
    <source>
        <strain evidence="2">PDD-24b-2</strain>
    </source>
</reference>
<evidence type="ECO:0000313" key="3">
    <source>
        <dbReference type="Proteomes" id="UP001164286"/>
    </source>
</evidence>
<keyword evidence="3" id="KW-1185">Reference proteome</keyword>
<dbReference type="RefSeq" id="XP_052947438.1">
    <property type="nucleotide sequence ID" value="XM_053092509.1"/>
</dbReference>
<dbReference type="GeneID" id="77731714"/>
<feature type="region of interest" description="Disordered" evidence="1">
    <location>
        <begin position="1"/>
        <end position="39"/>
    </location>
</feature>
<sequence>MSGAPRLLHRAAGKVSALPQHAPSQPTVQRPSHPASWAPPLRPAKIHFVRLDYETGITAVRKTRTPIYRSPFLSLRAVAADKVPTTPHPFPVGAVAAAGATKTVIRFGVVTSKKAISIYAVERNKARSRFKGIIADIMATQEGAKLVTPAKAYLAVLDGKICYAPREEVERDVLKGMKFLAEQTFFSKSPKPRISASGPSRPPSSAFGRKDHSRPR</sequence>
<evidence type="ECO:0000256" key="1">
    <source>
        <dbReference type="SAM" id="MobiDB-lite"/>
    </source>
</evidence>
<protein>
    <submittedName>
        <fullName evidence="2">Uncharacterized protein</fullName>
    </submittedName>
</protein>
<dbReference type="EMBL" id="JAKWFO010000004">
    <property type="protein sequence ID" value="KAI9637661.1"/>
    <property type="molecule type" value="Genomic_DNA"/>
</dbReference>
<name>A0AA38HEW8_9TREE</name>
<comment type="caution">
    <text evidence="2">The sequence shown here is derived from an EMBL/GenBank/DDBJ whole genome shotgun (WGS) entry which is preliminary data.</text>
</comment>
<feature type="region of interest" description="Disordered" evidence="1">
    <location>
        <begin position="189"/>
        <end position="216"/>
    </location>
</feature>
<gene>
    <name evidence="2" type="ORF">MKK02DRAFT_43588</name>
</gene>
<proteinExistence type="predicted"/>
<evidence type="ECO:0000313" key="2">
    <source>
        <dbReference type="EMBL" id="KAI9637661.1"/>
    </source>
</evidence>
<accession>A0AA38HEW8</accession>